<keyword evidence="3" id="KW-1185">Reference proteome</keyword>
<reference evidence="3" key="1">
    <citation type="journal article" date="2019" name="Int. J. Syst. Evol. Microbiol.">
        <title>The Global Catalogue of Microorganisms (GCM) 10K type strain sequencing project: providing services to taxonomists for standard genome sequencing and annotation.</title>
        <authorList>
            <consortium name="The Broad Institute Genomics Platform"/>
            <consortium name="The Broad Institute Genome Sequencing Center for Infectious Disease"/>
            <person name="Wu L."/>
            <person name="Ma J."/>
        </authorList>
    </citation>
    <scope>NUCLEOTIDE SEQUENCE [LARGE SCALE GENOMIC DNA]</scope>
    <source>
        <strain evidence="3">JCM 4733</strain>
    </source>
</reference>
<gene>
    <name evidence="2" type="ORF">GCM10010345_12110</name>
</gene>
<keyword evidence="1" id="KW-1133">Transmembrane helix</keyword>
<name>A0ABQ3CH94_9ACTN</name>
<organism evidence="2 3">
    <name type="scientific">Streptomyces canarius</name>
    <dbReference type="NCBI Taxonomy" id="285453"/>
    <lineage>
        <taxon>Bacteria</taxon>
        <taxon>Bacillati</taxon>
        <taxon>Actinomycetota</taxon>
        <taxon>Actinomycetes</taxon>
        <taxon>Kitasatosporales</taxon>
        <taxon>Streptomycetaceae</taxon>
        <taxon>Streptomyces</taxon>
    </lineage>
</organism>
<feature type="transmembrane region" description="Helical" evidence="1">
    <location>
        <begin position="7"/>
        <end position="27"/>
    </location>
</feature>
<evidence type="ECO:0000256" key="1">
    <source>
        <dbReference type="SAM" id="Phobius"/>
    </source>
</evidence>
<dbReference type="EMBL" id="BMVN01000003">
    <property type="protein sequence ID" value="GHA09237.1"/>
    <property type="molecule type" value="Genomic_DNA"/>
</dbReference>
<accession>A0ABQ3CH94</accession>
<sequence length="97" mass="10491">MLLPSLLRTVVPLVAGWIIVAVTHLGFGLDSNTAQAAVTLAVAGAYYLVFRLVERVAERVAWPVWIKGAAGALLGYARPPKYRSTDDVADLLRQSRS</sequence>
<feature type="transmembrane region" description="Helical" evidence="1">
    <location>
        <begin position="33"/>
        <end position="50"/>
    </location>
</feature>
<dbReference type="RefSeq" id="WP_189882988.1">
    <property type="nucleotide sequence ID" value="NZ_BMVN01000003.1"/>
</dbReference>
<evidence type="ECO:0000313" key="2">
    <source>
        <dbReference type="EMBL" id="GHA09237.1"/>
    </source>
</evidence>
<protein>
    <submittedName>
        <fullName evidence="2">Uncharacterized protein</fullName>
    </submittedName>
</protein>
<keyword evidence="1" id="KW-0812">Transmembrane</keyword>
<dbReference type="Proteomes" id="UP000653644">
    <property type="component" value="Unassembled WGS sequence"/>
</dbReference>
<evidence type="ECO:0000313" key="3">
    <source>
        <dbReference type="Proteomes" id="UP000653644"/>
    </source>
</evidence>
<comment type="caution">
    <text evidence="2">The sequence shown here is derived from an EMBL/GenBank/DDBJ whole genome shotgun (WGS) entry which is preliminary data.</text>
</comment>
<proteinExistence type="predicted"/>
<keyword evidence="1" id="KW-0472">Membrane</keyword>